<reference evidence="1 2" key="1">
    <citation type="submission" date="2019-03" db="EMBL/GenBank/DDBJ databases">
        <title>Cellulosimicrobium funkei JCM14302 Assembly.</title>
        <authorList>
            <person name="Dou T."/>
        </authorList>
    </citation>
    <scope>NUCLEOTIDE SEQUENCE [LARGE SCALE GENOMIC DNA]</scope>
    <source>
        <strain evidence="1 2">JCM 14302</strain>
    </source>
</reference>
<gene>
    <name evidence="1" type="ORF">E1O70_18700</name>
</gene>
<dbReference type="GeneID" id="95686516"/>
<dbReference type="RefSeq" id="WP_061269325.1">
    <property type="nucleotide sequence ID" value="NZ_SOZH01000012.1"/>
</dbReference>
<evidence type="ECO:0000313" key="1">
    <source>
        <dbReference type="EMBL" id="TFF04467.1"/>
    </source>
</evidence>
<sequence length="164" mass="17165">MFQSHLTENDADFITRALAAATAQSADMLTDEHPDLTFAAANQGGDVITVSVEARGREASVSVEPNGADEHGTRLTSSRLVVVDRSDADTAPLIDVEVDTHPAAASVVLAIAAATLLVDDEEVEGRLKDAGLEDWLSAPGRIPHAVAEGVVSLPHALRLVLARV</sequence>
<dbReference type="EMBL" id="SOZH01000012">
    <property type="protein sequence ID" value="TFF04467.1"/>
    <property type="molecule type" value="Genomic_DNA"/>
</dbReference>
<organism evidence="1 2">
    <name type="scientific">Cellulosimicrobium funkei</name>
    <dbReference type="NCBI Taxonomy" id="264251"/>
    <lineage>
        <taxon>Bacteria</taxon>
        <taxon>Bacillati</taxon>
        <taxon>Actinomycetota</taxon>
        <taxon>Actinomycetes</taxon>
        <taxon>Micrococcales</taxon>
        <taxon>Promicromonosporaceae</taxon>
        <taxon>Cellulosimicrobium</taxon>
    </lineage>
</organism>
<name>A0A4Y8QXT5_9MICO</name>
<comment type="caution">
    <text evidence="1">The sequence shown here is derived from an EMBL/GenBank/DDBJ whole genome shotgun (WGS) entry which is preliminary data.</text>
</comment>
<proteinExistence type="predicted"/>
<evidence type="ECO:0000313" key="2">
    <source>
        <dbReference type="Proteomes" id="UP000298003"/>
    </source>
</evidence>
<protein>
    <submittedName>
        <fullName evidence="1">Uncharacterized protein</fullName>
    </submittedName>
</protein>
<accession>A0A4Y8QXT5</accession>
<dbReference type="Proteomes" id="UP000298003">
    <property type="component" value="Unassembled WGS sequence"/>
</dbReference>
<keyword evidence="2" id="KW-1185">Reference proteome</keyword>
<dbReference type="AlphaFoldDB" id="A0A4Y8QXT5"/>